<dbReference type="EMBL" id="BOMY01000034">
    <property type="protein sequence ID" value="GIF22610.1"/>
    <property type="molecule type" value="Genomic_DNA"/>
</dbReference>
<keyword evidence="1" id="KW-0812">Transmembrane</keyword>
<dbReference type="RefSeq" id="WP_203810216.1">
    <property type="nucleotide sequence ID" value="NZ_BOMY01000034.1"/>
</dbReference>
<feature type="transmembrane region" description="Helical" evidence="1">
    <location>
        <begin position="104"/>
        <end position="122"/>
    </location>
</feature>
<dbReference type="Proteomes" id="UP000623608">
    <property type="component" value="Unassembled WGS sequence"/>
</dbReference>
<feature type="transmembrane region" description="Helical" evidence="1">
    <location>
        <begin position="39"/>
        <end position="55"/>
    </location>
</feature>
<feature type="transmembrane region" description="Helical" evidence="1">
    <location>
        <begin position="170"/>
        <end position="190"/>
    </location>
</feature>
<name>A0A919TVS4_9ACTN</name>
<reference evidence="2" key="1">
    <citation type="submission" date="2021-01" db="EMBL/GenBank/DDBJ databases">
        <title>Whole genome shotgun sequence of Actinoplanes tereljensis NBRC 105297.</title>
        <authorList>
            <person name="Komaki H."/>
            <person name="Tamura T."/>
        </authorList>
    </citation>
    <scope>NUCLEOTIDE SEQUENCE</scope>
    <source>
        <strain evidence="2">NBRC 105297</strain>
    </source>
</reference>
<keyword evidence="1" id="KW-1133">Transmembrane helix</keyword>
<dbReference type="AlphaFoldDB" id="A0A919TVS4"/>
<keyword evidence="3" id="KW-1185">Reference proteome</keyword>
<feature type="transmembrane region" description="Helical" evidence="1">
    <location>
        <begin position="129"/>
        <end position="150"/>
    </location>
</feature>
<dbReference type="InterPro" id="IPR045393">
    <property type="entry name" value="DUF6518"/>
</dbReference>
<keyword evidence="1" id="KW-0472">Membrane</keyword>
<evidence type="ECO:0000256" key="1">
    <source>
        <dbReference type="SAM" id="Phobius"/>
    </source>
</evidence>
<comment type="caution">
    <text evidence="2">The sequence shown here is derived from an EMBL/GenBank/DDBJ whole genome shotgun (WGS) entry which is preliminary data.</text>
</comment>
<protein>
    <submittedName>
        <fullName evidence="2">Uncharacterized protein</fullName>
    </submittedName>
</protein>
<proteinExistence type="predicted"/>
<feature type="transmembrane region" description="Helical" evidence="1">
    <location>
        <begin position="62"/>
        <end position="84"/>
    </location>
</feature>
<dbReference type="Pfam" id="PF20128">
    <property type="entry name" value="DUF6518"/>
    <property type="match status" value="1"/>
</dbReference>
<evidence type="ECO:0000313" key="3">
    <source>
        <dbReference type="Proteomes" id="UP000623608"/>
    </source>
</evidence>
<evidence type="ECO:0000313" key="2">
    <source>
        <dbReference type="EMBL" id="GIF22610.1"/>
    </source>
</evidence>
<sequence length="200" mass="20948">MPTVTLRRAVSLLGAALVFGALAALIKGHHYGLRDTIGNLSTPWLLVAFAAGLHTRSLPRGAVAGLAATGAALLGFYLVVAVITDDQLPLGEHLVHVLRVNLRWLLSGLVSGPVLGAFGAWVRRRASNVPVAATLVTGALLFLEPVVIVAARVVPGWRHVIHWTLSPGPYLVEAVVGAMLLALAVIVPTVSGDRAPPRSR</sequence>
<gene>
    <name evidence="2" type="ORF">Ate02nite_53400</name>
</gene>
<accession>A0A919TVS4</accession>
<organism evidence="2 3">
    <name type="scientific">Paractinoplanes tereljensis</name>
    <dbReference type="NCBI Taxonomy" id="571912"/>
    <lineage>
        <taxon>Bacteria</taxon>
        <taxon>Bacillati</taxon>
        <taxon>Actinomycetota</taxon>
        <taxon>Actinomycetes</taxon>
        <taxon>Micromonosporales</taxon>
        <taxon>Micromonosporaceae</taxon>
        <taxon>Paractinoplanes</taxon>
    </lineage>
</organism>